<evidence type="ECO:0000313" key="3">
    <source>
        <dbReference type="Proteomes" id="UP000030023"/>
    </source>
</evidence>
<organism evidence="2 3">
    <name type="scientific">Oenococcus alcoholitolerans</name>
    <dbReference type="NCBI Taxonomy" id="931074"/>
    <lineage>
        <taxon>Bacteria</taxon>
        <taxon>Bacillati</taxon>
        <taxon>Bacillota</taxon>
        <taxon>Bacilli</taxon>
        <taxon>Lactobacillales</taxon>
        <taxon>Lactobacillaceae</taxon>
        <taxon>Oenococcus</taxon>
    </lineage>
</organism>
<dbReference type="EMBL" id="AXCV01000161">
    <property type="protein sequence ID" value="KGO31901.1"/>
    <property type="molecule type" value="Genomic_DNA"/>
</dbReference>
<name>A0ABR4XR08_9LACO</name>
<dbReference type="Gene3D" id="3.90.75.20">
    <property type="match status" value="1"/>
</dbReference>
<dbReference type="Pfam" id="PF07463">
    <property type="entry name" value="NUMOD4"/>
    <property type="match status" value="1"/>
</dbReference>
<evidence type="ECO:0000259" key="1">
    <source>
        <dbReference type="Pfam" id="PF07463"/>
    </source>
</evidence>
<comment type="caution">
    <text evidence="2">The sequence shown here is derived from an EMBL/GenBank/DDBJ whole genome shotgun (WGS) entry which is preliminary data.</text>
</comment>
<dbReference type="SUPFAM" id="SSF54060">
    <property type="entry name" value="His-Me finger endonucleases"/>
    <property type="match status" value="1"/>
</dbReference>
<feature type="domain" description="NUMOD4" evidence="1">
    <location>
        <begin position="4"/>
        <end position="36"/>
    </location>
</feature>
<dbReference type="Proteomes" id="UP000030023">
    <property type="component" value="Unassembled WGS sequence"/>
</dbReference>
<proteinExistence type="predicted"/>
<gene>
    <name evidence="2" type="ORF">Q757_04275</name>
</gene>
<accession>A0ABR4XR08</accession>
<dbReference type="InterPro" id="IPR044925">
    <property type="entry name" value="His-Me_finger_sf"/>
</dbReference>
<evidence type="ECO:0000313" key="2">
    <source>
        <dbReference type="EMBL" id="KGO31901.1"/>
    </source>
</evidence>
<protein>
    <recommendedName>
        <fullName evidence="1">NUMOD4 domain-containing protein</fullName>
    </recommendedName>
</protein>
<reference evidence="2 3" key="1">
    <citation type="journal article" date="2014" name="Antonie Van Leeuwenhoek">
        <title>Oenococcus alcoholitolerans sp. nov., a lactic acid bacteria isolated from cachaca and ethanol fermentation processes.</title>
        <authorList>
            <person name="Badotti F."/>
            <person name="Moreira A.P."/>
            <person name="Tonon L.A."/>
            <person name="de Lucena B.T."/>
            <person name="Gomes Fde C."/>
            <person name="Kruger R."/>
            <person name="Thompson C.C."/>
            <person name="de Morais M.A.Jr."/>
            <person name="Rosa C.A."/>
            <person name="Thompson F.L."/>
        </authorList>
    </citation>
    <scope>NUCLEOTIDE SEQUENCE [LARGE SCALE GENOMIC DNA]</scope>
    <source>
        <strain evidence="2 3">UFRJ-M7.2.18</strain>
    </source>
</reference>
<sequence>MIEEIWKDIKGYEGLYQVSNLGRVKSLDRICSTGRSVKVEY</sequence>
<keyword evidence="3" id="KW-1185">Reference proteome</keyword>
<dbReference type="InterPro" id="IPR010902">
    <property type="entry name" value="NUMOD4"/>
</dbReference>